<dbReference type="Pfam" id="PF01436">
    <property type="entry name" value="NHL"/>
    <property type="match status" value="2"/>
</dbReference>
<evidence type="ECO:0000259" key="4">
    <source>
        <dbReference type="Pfam" id="PF14200"/>
    </source>
</evidence>
<evidence type="ECO:0000259" key="5">
    <source>
        <dbReference type="Pfam" id="PF25021"/>
    </source>
</evidence>
<name>A0ABR5IV71_9ACTN</name>
<dbReference type="SUPFAM" id="SSF50370">
    <property type="entry name" value="Ricin B-like lectins"/>
    <property type="match status" value="1"/>
</dbReference>
<protein>
    <submittedName>
        <fullName evidence="6">NHL repeat-containing protein</fullName>
    </submittedName>
</protein>
<dbReference type="InterPro" id="IPR056822">
    <property type="entry name" value="TEN_NHL"/>
</dbReference>
<evidence type="ECO:0000313" key="7">
    <source>
        <dbReference type="Proteomes" id="UP000037020"/>
    </source>
</evidence>
<keyword evidence="7" id="KW-1185">Reference proteome</keyword>
<keyword evidence="1" id="KW-0677">Repeat</keyword>
<dbReference type="CDD" id="cd00161">
    <property type="entry name" value="beta-trefoil_Ricin-like"/>
    <property type="match status" value="1"/>
</dbReference>
<organism evidence="6 7">
    <name type="scientific">Streptomyces varsoviensis</name>
    <dbReference type="NCBI Taxonomy" id="67373"/>
    <lineage>
        <taxon>Bacteria</taxon>
        <taxon>Bacillati</taxon>
        <taxon>Actinomycetota</taxon>
        <taxon>Actinomycetes</taxon>
        <taxon>Kitasatosporales</taxon>
        <taxon>Streptomycetaceae</taxon>
        <taxon>Streptomyces</taxon>
    </lineage>
</organism>
<dbReference type="SUPFAM" id="SSF101898">
    <property type="entry name" value="NHL repeat"/>
    <property type="match status" value="1"/>
</dbReference>
<dbReference type="PROSITE" id="PS51125">
    <property type="entry name" value="NHL"/>
    <property type="match status" value="1"/>
</dbReference>
<feature type="domain" description="Teneurin NHL" evidence="5">
    <location>
        <begin position="143"/>
        <end position="193"/>
    </location>
</feature>
<dbReference type="InterPro" id="IPR011042">
    <property type="entry name" value="6-blade_b-propeller_TolB-like"/>
</dbReference>
<feature type="domain" description="Ricin B lectin" evidence="4">
    <location>
        <begin position="399"/>
        <end position="488"/>
    </location>
</feature>
<evidence type="ECO:0000256" key="2">
    <source>
        <dbReference type="PROSITE-ProRule" id="PRU00504"/>
    </source>
</evidence>
<dbReference type="EMBL" id="LGUT01003797">
    <property type="protein sequence ID" value="KOG76088.1"/>
    <property type="molecule type" value="Genomic_DNA"/>
</dbReference>
<dbReference type="Gene3D" id="2.80.10.50">
    <property type="match status" value="1"/>
</dbReference>
<gene>
    <name evidence="6" type="ORF">ADK38_39940</name>
</gene>
<dbReference type="Pfam" id="PF25021">
    <property type="entry name" value="TEN_NHL"/>
    <property type="match status" value="2"/>
</dbReference>
<dbReference type="PROSITE" id="PS50231">
    <property type="entry name" value="RICIN_B_LECTIN"/>
    <property type="match status" value="1"/>
</dbReference>
<dbReference type="PANTHER" id="PTHR46388:SF2">
    <property type="entry name" value="NHL REPEAT-CONTAINING PROTEIN 2"/>
    <property type="match status" value="1"/>
</dbReference>
<evidence type="ECO:0000313" key="6">
    <source>
        <dbReference type="EMBL" id="KOG76088.1"/>
    </source>
</evidence>
<feature type="repeat" description="NHL" evidence="2">
    <location>
        <begin position="97"/>
        <end position="128"/>
    </location>
</feature>
<dbReference type="InterPro" id="IPR035992">
    <property type="entry name" value="Ricin_B-like_lectins"/>
</dbReference>
<dbReference type="Proteomes" id="UP000037020">
    <property type="component" value="Unassembled WGS sequence"/>
</dbReference>
<dbReference type="CDD" id="cd14953">
    <property type="entry name" value="NHL_like_1"/>
    <property type="match status" value="1"/>
</dbReference>
<accession>A0ABR5IV71</accession>
<dbReference type="InterPro" id="IPR000772">
    <property type="entry name" value="Ricin_B_lectin"/>
</dbReference>
<dbReference type="InterPro" id="IPR001258">
    <property type="entry name" value="NHL_repeat"/>
</dbReference>
<dbReference type="PANTHER" id="PTHR46388">
    <property type="entry name" value="NHL REPEAT-CONTAINING PROTEIN 2"/>
    <property type="match status" value="1"/>
</dbReference>
<feature type="domain" description="Teneurin NHL" evidence="5">
    <location>
        <begin position="199"/>
        <end position="249"/>
    </location>
</feature>
<dbReference type="RefSeq" id="WP_030886382.1">
    <property type="nucleotide sequence ID" value="NZ_JBIRHZ010000003.1"/>
</dbReference>
<reference evidence="6 7" key="1">
    <citation type="submission" date="2015-07" db="EMBL/GenBank/DDBJ databases">
        <authorList>
            <person name="Ju K.-S."/>
            <person name="Doroghazi J.R."/>
            <person name="Metcalf W.W."/>
        </authorList>
    </citation>
    <scope>NUCLEOTIDE SEQUENCE [LARGE SCALE GENOMIC DNA]</scope>
    <source>
        <strain evidence="6 7">NRRL B-3589</strain>
    </source>
</reference>
<feature type="region of interest" description="Disordered" evidence="3">
    <location>
        <begin position="1"/>
        <end position="22"/>
    </location>
</feature>
<sequence length="509" mass="52302">MSTAVETGTGGEGLPAPSISTVAGTGEAGFSGDEGFALSARLNHPYGVAVDRAGTLYLSEFSNHRIRKVASDGKVGTYAGTGGAGGGGDGGPAVSAELNCPREVALGPSGALYIADAGNHRVRKVAADGTISTFAGTGAAGFSGDGGRATAAQLDRPYGVALDSVGAVYIAEYNSHRVRKVAVDGTISTIAGTGVPGFAGDGGPAVSAQLNHPYAVAVDSEGVVYIADADNHRVRRVVADGTISTVAGTGAAGFGGDDGPAASAELNTPVAVAVDGSGGLYVSDQYNHRVRRVVADGTISTVAGTGAAGFGGDDGPAASAQLNNPFGLAVDRAGGLYIADHVNDRVRRIEPSKVVVLPVSGTVVSWANVRSRLRMAVQRESLRDGAEVHQSLASSRSSQRWRLVSAGQDEGEALYRFENVRSGKVLEVLEAQQMAGAVVAQRAYEGDDAHHQHWRLIPVDSATDGPQVFEIANRHSGLLLRVDTNARAAIKQHEAEGDHRERQWQLLPV</sequence>
<dbReference type="Pfam" id="PF14200">
    <property type="entry name" value="RicinB_lectin_2"/>
    <property type="match status" value="1"/>
</dbReference>
<dbReference type="Gene3D" id="2.120.10.30">
    <property type="entry name" value="TolB, C-terminal domain"/>
    <property type="match status" value="3"/>
</dbReference>
<evidence type="ECO:0000256" key="1">
    <source>
        <dbReference type="ARBA" id="ARBA00022737"/>
    </source>
</evidence>
<comment type="caution">
    <text evidence="6">The sequence shown here is derived from an EMBL/GenBank/DDBJ whole genome shotgun (WGS) entry which is preliminary data.</text>
</comment>
<evidence type="ECO:0000256" key="3">
    <source>
        <dbReference type="SAM" id="MobiDB-lite"/>
    </source>
</evidence>
<proteinExistence type="predicted"/>